<gene>
    <name evidence="1" type="primary">mciZ</name>
    <name evidence="1" type="ORF">GJU40_19545</name>
</gene>
<dbReference type="Pfam" id="PF13072">
    <property type="entry name" value="MciZ"/>
    <property type="match status" value="1"/>
</dbReference>
<keyword evidence="2" id="KW-1185">Reference proteome</keyword>
<name>A0A7X2M170_9BACI</name>
<dbReference type="AlphaFoldDB" id="A0A7X2M170"/>
<accession>A0A7X2M170</accession>
<protein>
    <submittedName>
        <fullName evidence="1">Z-ring formation inhibitor MciZ</fullName>
    </submittedName>
</protein>
<organism evidence="1 2">
    <name type="scientific">Metabacillus lacus</name>
    <dbReference type="NCBI Taxonomy" id="1983721"/>
    <lineage>
        <taxon>Bacteria</taxon>
        <taxon>Bacillati</taxon>
        <taxon>Bacillota</taxon>
        <taxon>Bacilli</taxon>
        <taxon>Bacillales</taxon>
        <taxon>Bacillaceae</taxon>
        <taxon>Metabacillus</taxon>
    </lineage>
</organism>
<evidence type="ECO:0000313" key="2">
    <source>
        <dbReference type="Proteomes" id="UP000448867"/>
    </source>
</evidence>
<reference evidence="1 2" key="1">
    <citation type="submission" date="2019-11" db="EMBL/GenBank/DDBJ databases">
        <title>Bacillus lacus genome.</title>
        <authorList>
            <person name="Allen C.J."/>
            <person name="Newman J.D."/>
        </authorList>
    </citation>
    <scope>NUCLEOTIDE SEQUENCE [LARGE SCALE GENOMIC DNA]</scope>
    <source>
        <strain evidence="1 2">KCTC 33946</strain>
    </source>
</reference>
<dbReference type="InterPro" id="IPR025177">
    <property type="entry name" value="MciZ"/>
</dbReference>
<proteinExistence type="predicted"/>
<sequence length="40" mass="4957">MKVYRLSRSIVITGKAWQIRYLLKEYARRYPLVKDWLADR</sequence>
<evidence type="ECO:0000313" key="1">
    <source>
        <dbReference type="EMBL" id="MRX74317.1"/>
    </source>
</evidence>
<dbReference type="OrthoDB" id="2990038at2"/>
<dbReference type="Proteomes" id="UP000448867">
    <property type="component" value="Unassembled WGS sequence"/>
</dbReference>
<comment type="caution">
    <text evidence="1">The sequence shown here is derived from an EMBL/GenBank/DDBJ whole genome shotgun (WGS) entry which is preliminary data.</text>
</comment>
<dbReference type="EMBL" id="WKKI01000077">
    <property type="protein sequence ID" value="MRX74317.1"/>
    <property type="molecule type" value="Genomic_DNA"/>
</dbReference>
<dbReference type="RefSeq" id="WP_154309767.1">
    <property type="nucleotide sequence ID" value="NZ_WKKI01000077.1"/>
</dbReference>